<evidence type="ECO:0000256" key="3">
    <source>
        <dbReference type="ARBA" id="ARBA00022722"/>
    </source>
</evidence>
<organism evidence="9 10">
    <name type="scientific">Schleiferilactobacillus shenzhenensis LY-73</name>
    <dbReference type="NCBI Taxonomy" id="1231336"/>
    <lineage>
        <taxon>Bacteria</taxon>
        <taxon>Bacillati</taxon>
        <taxon>Bacillota</taxon>
        <taxon>Bacilli</taxon>
        <taxon>Lactobacillales</taxon>
        <taxon>Lactobacillaceae</taxon>
        <taxon>Schleiferilactobacillus</taxon>
    </lineage>
</organism>
<evidence type="ECO:0000256" key="7">
    <source>
        <dbReference type="ARBA" id="ARBA00022842"/>
    </source>
</evidence>
<keyword evidence="3" id="KW-0540">Nuclease</keyword>
<evidence type="ECO:0000256" key="6">
    <source>
        <dbReference type="ARBA" id="ARBA00022801"/>
    </source>
</evidence>
<dbReference type="NCBIfam" id="TIGR01573">
    <property type="entry name" value="cas2"/>
    <property type="match status" value="1"/>
</dbReference>
<accession>U4TUY2</accession>
<dbReference type="GO" id="GO:0004521">
    <property type="term" value="F:RNA endonuclease activity"/>
    <property type="evidence" value="ECO:0007669"/>
    <property type="project" value="InterPro"/>
</dbReference>
<evidence type="ECO:0000256" key="5">
    <source>
        <dbReference type="ARBA" id="ARBA00022759"/>
    </source>
</evidence>
<keyword evidence="5" id="KW-0255">Endonuclease</keyword>
<sequence length="69" mass="7955">MMQYSVYYRIVNGLDMAKKYENRIEGFLPEKGQVRLLLLTEKQFANMKVLIGDISPQERDISGNSLTSL</sequence>
<dbReference type="GO" id="GO:0046872">
    <property type="term" value="F:metal ion binding"/>
    <property type="evidence" value="ECO:0007669"/>
    <property type="project" value="UniProtKB-KW"/>
</dbReference>
<dbReference type="SUPFAM" id="SSF143430">
    <property type="entry name" value="TTP0101/SSO1404-like"/>
    <property type="match status" value="1"/>
</dbReference>
<dbReference type="STRING" id="1231336.L248_2369"/>
<protein>
    <submittedName>
        <fullName evidence="9">Uncharacterized protein</fullName>
    </submittedName>
</protein>
<dbReference type="Pfam" id="PF09827">
    <property type="entry name" value="CRISPR_Cas2"/>
    <property type="match status" value="1"/>
</dbReference>
<dbReference type="AlphaFoldDB" id="U4TUY2"/>
<comment type="similarity">
    <text evidence="2">Belongs to the CRISPR-associated endoribonuclease Cas2 protein family.</text>
</comment>
<evidence type="ECO:0000256" key="2">
    <source>
        <dbReference type="ARBA" id="ARBA00009959"/>
    </source>
</evidence>
<dbReference type="EMBL" id="KI271585">
    <property type="protein sequence ID" value="ERL65683.1"/>
    <property type="molecule type" value="Genomic_DNA"/>
</dbReference>
<dbReference type="eggNOG" id="COG3512">
    <property type="taxonomic scope" value="Bacteria"/>
</dbReference>
<evidence type="ECO:0000256" key="4">
    <source>
        <dbReference type="ARBA" id="ARBA00022723"/>
    </source>
</evidence>
<keyword evidence="6" id="KW-0378">Hydrolase</keyword>
<evidence type="ECO:0000313" key="10">
    <source>
        <dbReference type="Proteomes" id="UP000030647"/>
    </source>
</evidence>
<reference evidence="10" key="1">
    <citation type="journal article" date="2013" name="Genome Announc.">
        <title>Whole-Genome Sequencing of Lactobacillus shenzhenensis Strain LY-73T.</title>
        <authorList>
            <person name="Lin Z."/>
            <person name="Liu Z."/>
            <person name="Yang R."/>
            <person name="Zou Y."/>
            <person name="Wan D."/>
            <person name="Chen J."/>
            <person name="Guo M."/>
            <person name="Zhao J."/>
            <person name="Fang C."/>
            <person name="Yang R."/>
            <person name="Liu F."/>
        </authorList>
    </citation>
    <scope>NUCLEOTIDE SEQUENCE [LARGE SCALE GENOMIC DNA]</scope>
    <source>
        <strain evidence="10">LY-73</strain>
    </source>
</reference>
<keyword evidence="7" id="KW-0460">Magnesium</keyword>
<name>U4TUY2_9LACO</name>
<evidence type="ECO:0000313" key="9">
    <source>
        <dbReference type="EMBL" id="ERL65683.1"/>
    </source>
</evidence>
<keyword evidence="8" id="KW-0051">Antiviral defense</keyword>
<proteinExistence type="inferred from homology"/>
<dbReference type="GO" id="GO:0051607">
    <property type="term" value="P:defense response to virus"/>
    <property type="evidence" value="ECO:0007669"/>
    <property type="project" value="UniProtKB-KW"/>
</dbReference>
<gene>
    <name evidence="9" type="ORF">L248_2369</name>
</gene>
<evidence type="ECO:0000256" key="8">
    <source>
        <dbReference type="ARBA" id="ARBA00023118"/>
    </source>
</evidence>
<dbReference type="InterPro" id="IPR019199">
    <property type="entry name" value="Virulence_VapD/CRISPR_Cas2"/>
</dbReference>
<dbReference type="InterPro" id="IPR021127">
    <property type="entry name" value="CRISPR_associated_Cas2"/>
</dbReference>
<keyword evidence="10" id="KW-1185">Reference proteome</keyword>
<dbReference type="Proteomes" id="UP000030647">
    <property type="component" value="Unassembled WGS sequence"/>
</dbReference>
<dbReference type="HOGENOM" id="CLU_2770762_0_0_9"/>
<dbReference type="GO" id="GO:0043571">
    <property type="term" value="P:maintenance of CRISPR repeat elements"/>
    <property type="evidence" value="ECO:0007669"/>
    <property type="project" value="InterPro"/>
</dbReference>
<comment type="cofactor">
    <cofactor evidence="1">
        <name>Mg(2+)</name>
        <dbReference type="ChEBI" id="CHEBI:18420"/>
    </cofactor>
</comment>
<evidence type="ECO:0000256" key="1">
    <source>
        <dbReference type="ARBA" id="ARBA00001946"/>
    </source>
</evidence>
<dbReference type="GO" id="GO:0016787">
    <property type="term" value="F:hydrolase activity"/>
    <property type="evidence" value="ECO:0007669"/>
    <property type="project" value="UniProtKB-KW"/>
</dbReference>
<keyword evidence="4" id="KW-0479">Metal-binding</keyword>